<protein>
    <submittedName>
        <fullName evidence="3">Uncharacterized protein</fullName>
    </submittedName>
</protein>
<evidence type="ECO:0000313" key="4">
    <source>
        <dbReference type="Proteomes" id="UP001208570"/>
    </source>
</evidence>
<comment type="caution">
    <text evidence="3">The sequence shown here is derived from an EMBL/GenBank/DDBJ whole genome shotgun (WGS) entry which is preliminary data.</text>
</comment>
<accession>A0AAD9MS66</accession>
<keyword evidence="2" id="KW-1133">Transmembrane helix</keyword>
<dbReference type="EMBL" id="JAODUP010000986">
    <property type="protein sequence ID" value="KAK2142193.1"/>
    <property type="molecule type" value="Genomic_DNA"/>
</dbReference>
<feature type="compositionally biased region" description="Polar residues" evidence="1">
    <location>
        <begin position="117"/>
        <end position="134"/>
    </location>
</feature>
<name>A0AAD9MS66_9ANNE</name>
<organism evidence="3 4">
    <name type="scientific">Paralvinella palmiformis</name>
    <dbReference type="NCBI Taxonomy" id="53620"/>
    <lineage>
        <taxon>Eukaryota</taxon>
        <taxon>Metazoa</taxon>
        <taxon>Spiralia</taxon>
        <taxon>Lophotrochozoa</taxon>
        <taxon>Annelida</taxon>
        <taxon>Polychaeta</taxon>
        <taxon>Sedentaria</taxon>
        <taxon>Canalipalpata</taxon>
        <taxon>Terebellida</taxon>
        <taxon>Terebelliformia</taxon>
        <taxon>Alvinellidae</taxon>
        <taxon>Paralvinella</taxon>
    </lineage>
</organism>
<keyword evidence="2" id="KW-0472">Membrane</keyword>
<dbReference type="AlphaFoldDB" id="A0AAD9MS66"/>
<keyword evidence="2" id="KW-0812">Transmembrane</keyword>
<dbReference type="Proteomes" id="UP001208570">
    <property type="component" value="Unassembled WGS sequence"/>
</dbReference>
<sequence length="307" mass="35572">MFEAISLLILYPEINVYSKMRDTECTFKALIVCLLCCIHRVFLHETGGQPTETNSAEKNLTLPKHTVSEFGHNNKIHEKDIYYLKLVTNFGLKNITYRQQKKRGQFSPKNRIKRSTDIISSSKPQEAPSSTQRSDIYRVTVKSNINGVGGWKQSDEQNNAIKNGERSMSVKQEMNSSYHQQRNISTSINMTVLNMHEKSLRHRRDITSATLCLSAVLVLLIAVVLYSRMWVQKNRWRTLDEVLEEQDARSELPQHGKFVLRDLIESKISIIKAQLKKIPKRYQHSSKRGQYKELIRKEISKTEAIYS</sequence>
<feature type="transmembrane region" description="Helical" evidence="2">
    <location>
        <begin position="206"/>
        <end position="227"/>
    </location>
</feature>
<evidence type="ECO:0000256" key="2">
    <source>
        <dbReference type="SAM" id="Phobius"/>
    </source>
</evidence>
<keyword evidence="4" id="KW-1185">Reference proteome</keyword>
<reference evidence="3" key="1">
    <citation type="journal article" date="2023" name="Mol. Biol. Evol.">
        <title>Third-Generation Sequencing Reveals the Adaptive Role of the Epigenome in Three Deep-Sea Polychaetes.</title>
        <authorList>
            <person name="Perez M."/>
            <person name="Aroh O."/>
            <person name="Sun Y."/>
            <person name="Lan Y."/>
            <person name="Juniper S.K."/>
            <person name="Young C.R."/>
            <person name="Angers B."/>
            <person name="Qian P.Y."/>
        </authorList>
    </citation>
    <scope>NUCLEOTIDE SEQUENCE</scope>
    <source>
        <strain evidence="3">P08H-3</strain>
    </source>
</reference>
<proteinExistence type="predicted"/>
<gene>
    <name evidence="3" type="ORF">LSH36_986g00000</name>
</gene>
<feature type="region of interest" description="Disordered" evidence="1">
    <location>
        <begin position="101"/>
        <end position="134"/>
    </location>
</feature>
<evidence type="ECO:0000256" key="1">
    <source>
        <dbReference type="SAM" id="MobiDB-lite"/>
    </source>
</evidence>
<evidence type="ECO:0000313" key="3">
    <source>
        <dbReference type="EMBL" id="KAK2142193.1"/>
    </source>
</evidence>